<dbReference type="GO" id="GO:0005886">
    <property type="term" value="C:plasma membrane"/>
    <property type="evidence" value="ECO:0007669"/>
    <property type="project" value="UniProtKB-SubCell"/>
</dbReference>
<evidence type="ECO:0000259" key="8">
    <source>
        <dbReference type="Pfam" id="PF02687"/>
    </source>
</evidence>
<proteinExistence type="inferred from homology"/>
<feature type="transmembrane region" description="Helical" evidence="7">
    <location>
        <begin position="269"/>
        <end position="293"/>
    </location>
</feature>
<feature type="transmembrane region" description="Helical" evidence="7">
    <location>
        <begin position="737"/>
        <end position="766"/>
    </location>
</feature>
<evidence type="ECO:0000256" key="2">
    <source>
        <dbReference type="ARBA" id="ARBA00022475"/>
    </source>
</evidence>
<keyword evidence="11" id="KW-1185">Reference proteome</keyword>
<evidence type="ECO:0000256" key="6">
    <source>
        <dbReference type="ARBA" id="ARBA00038076"/>
    </source>
</evidence>
<dbReference type="InterPro" id="IPR003838">
    <property type="entry name" value="ABC3_permease_C"/>
</dbReference>
<dbReference type="OrthoDB" id="9780560at2"/>
<reference evidence="10 11" key="1">
    <citation type="submission" date="2014-03" db="EMBL/GenBank/DDBJ databases">
        <title>Genomics of Bifidobacteria.</title>
        <authorList>
            <person name="Ventura M."/>
            <person name="Milani C."/>
            <person name="Lugli G.A."/>
        </authorList>
    </citation>
    <scope>NUCLEOTIDE SEQUENCE [LARGE SCALE GENOMIC DNA]</scope>
    <source>
        <strain evidence="10 11">LMG 10510</strain>
    </source>
</reference>
<dbReference type="Pfam" id="PF02687">
    <property type="entry name" value="FtsX"/>
    <property type="match status" value="2"/>
</dbReference>
<dbReference type="STRING" id="35760.BCHO_1622"/>
<dbReference type="eggNOG" id="COG4591">
    <property type="taxonomic scope" value="Bacteria"/>
</dbReference>
<dbReference type="PANTHER" id="PTHR30572">
    <property type="entry name" value="MEMBRANE COMPONENT OF TRANSPORTER-RELATED"/>
    <property type="match status" value="1"/>
</dbReference>
<evidence type="ECO:0000256" key="1">
    <source>
        <dbReference type="ARBA" id="ARBA00004651"/>
    </source>
</evidence>
<evidence type="ECO:0000256" key="4">
    <source>
        <dbReference type="ARBA" id="ARBA00022989"/>
    </source>
</evidence>
<feature type="transmembrane region" description="Helical" evidence="7">
    <location>
        <begin position="832"/>
        <end position="852"/>
    </location>
</feature>
<dbReference type="eggNOG" id="COG0577">
    <property type="taxonomic scope" value="Bacteria"/>
</dbReference>
<keyword evidence="4 7" id="KW-1133">Transmembrane helix</keyword>
<dbReference type="GO" id="GO:0022857">
    <property type="term" value="F:transmembrane transporter activity"/>
    <property type="evidence" value="ECO:0007669"/>
    <property type="project" value="TreeGrafter"/>
</dbReference>
<keyword evidence="3 7" id="KW-0812">Transmembrane</keyword>
<evidence type="ECO:0000259" key="9">
    <source>
        <dbReference type="Pfam" id="PF12704"/>
    </source>
</evidence>
<feature type="transmembrane region" description="Helical" evidence="7">
    <location>
        <begin position="789"/>
        <end position="820"/>
    </location>
</feature>
<dbReference type="Proteomes" id="UP000028995">
    <property type="component" value="Unassembled WGS sequence"/>
</dbReference>
<dbReference type="InterPro" id="IPR050250">
    <property type="entry name" value="Macrolide_Exporter_MacB"/>
</dbReference>
<keyword evidence="5 7" id="KW-0472">Membrane</keyword>
<dbReference type="PANTHER" id="PTHR30572:SF4">
    <property type="entry name" value="ABC TRANSPORTER PERMEASE YTRF"/>
    <property type="match status" value="1"/>
</dbReference>
<protein>
    <submittedName>
        <fullName evidence="10">Transporter</fullName>
    </submittedName>
</protein>
<evidence type="ECO:0000313" key="10">
    <source>
        <dbReference type="EMBL" id="KFI54776.1"/>
    </source>
</evidence>
<name>A0A087A7M6_9BIFI</name>
<evidence type="ECO:0000256" key="5">
    <source>
        <dbReference type="ARBA" id="ARBA00023136"/>
    </source>
</evidence>
<feature type="domain" description="ABC3 transporter permease C-terminal" evidence="8">
    <location>
        <begin position="272"/>
        <end position="392"/>
    </location>
</feature>
<comment type="subcellular location">
    <subcellularLocation>
        <location evidence="1">Cell membrane</location>
        <topology evidence="1">Multi-pass membrane protein</topology>
    </subcellularLocation>
</comment>
<feature type="domain" description="ABC3 transporter permease C-terminal" evidence="8">
    <location>
        <begin position="744"/>
        <end position="862"/>
    </location>
</feature>
<feature type="transmembrane region" description="Helical" evidence="7">
    <location>
        <begin position="313"/>
        <end position="343"/>
    </location>
</feature>
<feature type="transmembrane region" description="Helical" evidence="7">
    <location>
        <begin position="413"/>
        <end position="433"/>
    </location>
</feature>
<feature type="domain" description="MacB-like periplasmic core" evidence="9">
    <location>
        <begin position="21"/>
        <end position="236"/>
    </location>
</feature>
<comment type="similarity">
    <text evidence="6">Belongs to the ABC-4 integral membrane protein family.</text>
</comment>
<comment type="caution">
    <text evidence="10">The sequence shown here is derived from an EMBL/GenBank/DDBJ whole genome shotgun (WGS) entry which is preliminary data.</text>
</comment>
<sequence>MRSVTMQMMKKNLRMLIPAGIAILIGTAFIAATLLFTNAFDRSLREQTTGQFGGANYAITTDGGDGADPGQETTVGDLRLDAVGAVDGVEGVRPDVTRSVLLGAGDQHGSGVALATSADVRLLPVEITDGRAPSPAGERQIAVPAKLADQWRLKVGDTLTLRAQYAEDPKDLQATITGLTDDPNNVYGYYNGASVISDDLMVACAETGSFDQVPTTGAYLYIDPAREAQAVPAVQAATDPAATVRDRAQMEEQAIKALSSNGGDVTKQFLLAFGVLALVVAALVIANTFQVLVAQRRRTLALLRTIGATKRQLYVSVLEEAGILGLVSSALGVAAGVGLMALATLATKDRSLGGMHLTLVMSWQVVVLPILFGVVMTVLASIGAARSATGVSPFEAMHPIEITGRRKARTGRAVVGCVLLLAGVAAALAAIPMTRSANGDASGAALLAGVAGCMLVFVGLAMTALFWLPWMMKGVGALVSLCGPAAKLANANIQKNPRRIAATGTALLIGVTLISTLATGAAAAKATMNEALDSRYSVDVAASGPQIPAKAVDAVKAERGVAATLSAKTAQAEFADAQGHIVYTTVIGVPDVAALQHVLNVDLGDPAPSLGAGDALMPTIEGGSGEALRLKDGTAALTEIGDDGEAQGAAHRLHVTQRAYKRIAQDAPNATFVDASLFDDGTFKATGDTLLVKLDVPSDLSLSNVYDAIAKDLQDYPDIAVGGPVAERSMWESMVNMMLMLLVALLAVAVVIAVIGVGNTLSLSVIERTRESATLRAIGMTRGQLKRSLAVEALLISLVTSVVGMVVGTLFGWLGIYIVMSPIADVVYVVDWGTYGTILAIAVVCSLLASVFPARRAVRTPPVEALAES</sequence>
<dbReference type="AlphaFoldDB" id="A0A087A7M6"/>
<accession>A0A087A7M6</accession>
<feature type="transmembrane region" description="Helical" evidence="7">
    <location>
        <begin position="445"/>
        <end position="468"/>
    </location>
</feature>
<dbReference type="Pfam" id="PF12704">
    <property type="entry name" value="MacB_PCD"/>
    <property type="match status" value="1"/>
</dbReference>
<evidence type="ECO:0000256" key="3">
    <source>
        <dbReference type="ARBA" id="ARBA00022692"/>
    </source>
</evidence>
<dbReference type="EMBL" id="JGYU01000015">
    <property type="protein sequence ID" value="KFI54776.1"/>
    <property type="molecule type" value="Genomic_DNA"/>
</dbReference>
<keyword evidence="2" id="KW-1003">Cell membrane</keyword>
<dbReference type="RefSeq" id="WP_024541202.1">
    <property type="nucleotide sequence ID" value="NZ_JGYU01000015.1"/>
</dbReference>
<dbReference type="InterPro" id="IPR025857">
    <property type="entry name" value="MacB_PCD"/>
</dbReference>
<gene>
    <name evidence="10" type="ORF">BCHO_1622</name>
</gene>
<evidence type="ECO:0000256" key="7">
    <source>
        <dbReference type="SAM" id="Phobius"/>
    </source>
</evidence>
<organism evidence="10 11">
    <name type="scientific">Bifidobacterium choerinum</name>
    <dbReference type="NCBI Taxonomy" id="35760"/>
    <lineage>
        <taxon>Bacteria</taxon>
        <taxon>Bacillati</taxon>
        <taxon>Actinomycetota</taxon>
        <taxon>Actinomycetes</taxon>
        <taxon>Bifidobacteriales</taxon>
        <taxon>Bifidobacteriaceae</taxon>
        <taxon>Bifidobacterium</taxon>
    </lineage>
</organism>
<evidence type="ECO:0000313" key="11">
    <source>
        <dbReference type="Proteomes" id="UP000028995"/>
    </source>
</evidence>
<feature type="transmembrane region" description="Helical" evidence="7">
    <location>
        <begin position="500"/>
        <end position="524"/>
    </location>
</feature>
<feature type="transmembrane region" description="Helical" evidence="7">
    <location>
        <begin position="363"/>
        <end position="385"/>
    </location>
</feature>